<feature type="transmembrane region" description="Helical" evidence="1">
    <location>
        <begin position="12"/>
        <end position="31"/>
    </location>
</feature>
<accession>A0A0P4R684</accession>
<proteinExistence type="predicted"/>
<dbReference type="Proteomes" id="UP000048965">
    <property type="component" value="Unassembled WGS sequence"/>
</dbReference>
<keyword evidence="1" id="KW-0472">Membrane</keyword>
<evidence type="ECO:0000313" key="2">
    <source>
        <dbReference type="EMBL" id="GAO08401.1"/>
    </source>
</evidence>
<dbReference type="InterPro" id="IPR025597">
    <property type="entry name" value="DUF4345"/>
</dbReference>
<dbReference type="Pfam" id="PF14248">
    <property type="entry name" value="DUF4345"/>
    <property type="match status" value="1"/>
</dbReference>
<keyword evidence="3" id="KW-1185">Reference proteome</keyword>
<feature type="transmembrane region" description="Helical" evidence="1">
    <location>
        <begin position="104"/>
        <end position="125"/>
    </location>
</feature>
<feature type="transmembrane region" description="Helical" evidence="1">
    <location>
        <begin position="51"/>
        <end position="68"/>
    </location>
</feature>
<feature type="transmembrane region" description="Helical" evidence="1">
    <location>
        <begin position="80"/>
        <end position="98"/>
    </location>
</feature>
<sequence>MEGRGMAGLLKWLALAMGAACVAIGAFHFALGIDSVPGEGAAGATVDSRERFYGAVFLGYGLAWIRTARRSPIPATAVRWLAGIFLLGGLGRLLSLAVHGPPQGFQLALTALELALPPLYFWLAAADERAAAARPSPRRAERVLP</sequence>
<protein>
    <recommendedName>
        <fullName evidence="4">DUF4345 domain-containing protein</fullName>
    </recommendedName>
</protein>
<evidence type="ECO:0000256" key="1">
    <source>
        <dbReference type="SAM" id="Phobius"/>
    </source>
</evidence>
<evidence type="ECO:0000313" key="3">
    <source>
        <dbReference type="Proteomes" id="UP000048965"/>
    </source>
</evidence>
<dbReference type="AlphaFoldDB" id="A0A0P4R684"/>
<keyword evidence="1" id="KW-1133">Transmembrane helix</keyword>
<comment type="caution">
    <text evidence="2">The sequence shown here is derived from an EMBL/GenBank/DDBJ whole genome shotgun (WGS) entry which is preliminary data.</text>
</comment>
<organism evidence="2 3">
    <name type="scientific">Streptomyces lydicamycinicus</name>
    <dbReference type="NCBI Taxonomy" id="1546107"/>
    <lineage>
        <taxon>Bacteria</taxon>
        <taxon>Bacillati</taxon>
        <taxon>Actinomycetota</taxon>
        <taxon>Actinomycetes</taxon>
        <taxon>Kitasatosporales</taxon>
        <taxon>Streptomycetaceae</taxon>
        <taxon>Streptomyces</taxon>
    </lineage>
</organism>
<reference evidence="3" key="1">
    <citation type="submission" date="2014-09" db="EMBL/GenBank/DDBJ databases">
        <title>Whole genome shotgun sequence of Streptomyces sp. NBRC 110027.</title>
        <authorList>
            <person name="Komaki H."/>
            <person name="Ichikawa N."/>
            <person name="Katano-Makiyama Y."/>
            <person name="Hosoyama A."/>
            <person name="Hashimoto M."/>
            <person name="Uohara A."/>
            <person name="Kitahashi Y."/>
            <person name="Ohji S."/>
            <person name="Kimura A."/>
            <person name="Yamazoe A."/>
            <person name="Igarashi Y."/>
            <person name="Fujita N."/>
        </authorList>
    </citation>
    <scope>NUCLEOTIDE SEQUENCE [LARGE SCALE GENOMIC DNA]</scope>
    <source>
        <strain evidence="3">NBRC 110027</strain>
    </source>
</reference>
<name>A0A0P4R684_9ACTN</name>
<gene>
    <name evidence="2" type="ORF">TPA0598_04_00370</name>
</gene>
<keyword evidence="1" id="KW-0812">Transmembrane</keyword>
<dbReference type="EMBL" id="BBNO01000004">
    <property type="protein sequence ID" value="GAO08401.1"/>
    <property type="molecule type" value="Genomic_DNA"/>
</dbReference>
<evidence type="ECO:0008006" key="4">
    <source>
        <dbReference type="Google" id="ProtNLM"/>
    </source>
</evidence>
<reference evidence="2 3" key="2">
    <citation type="journal article" date="2015" name="Stand. Genomic Sci.">
        <title>Draft genome sequence of marine-derived Streptomyces sp. TP-A0598, a producer of anti-MRSA antibiotic lydicamycins.</title>
        <authorList>
            <person name="Komaki H."/>
            <person name="Ichikawa N."/>
            <person name="Hosoyama A."/>
            <person name="Fujita N."/>
            <person name="Igarashi Y."/>
        </authorList>
    </citation>
    <scope>NUCLEOTIDE SEQUENCE [LARGE SCALE GENOMIC DNA]</scope>
    <source>
        <strain evidence="2 3">NBRC 110027</strain>
    </source>
</reference>